<protein>
    <submittedName>
        <fullName evidence="8">Predicted transporter (Major facilitator superfamily)</fullName>
    </submittedName>
</protein>
<dbReference type="OrthoDB" id="10021397at2759"/>
<feature type="region of interest" description="Disordered" evidence="5">
    <location>
        <begin position="587"/>
        <end position="648"/>
    </location>
</feature>
<dbReference type="PANTHER" id="PTHR23501">
    <property type="entry name" value="MAJOR FACILITATOR SUPERFAMILY"/>
    <property type="match status" value="1"/>
</dbReference>
<evidence type="ECO:0000313" key="8">
    <source>
        <dbReference type="EMBL" id="CEH16162.1"/>
    </source>
</evidence>
<feature type="transmembrane region" description="Helical" evidence="6">
    <location>
        <begin position="473"/>
        <end position="493"/>
    </location>
</feature>
<reference evidence="8 9" key="1">
    <citation type="submission" date="2014-09" db="EMBL/GenBank/DDBJ databases">
        <authorList>
            <person name="Magalhaes I.L.F."/>
            <person name="Oliveira U."/>
            <person name="Santos F.R."/>
            <person name="Vidigal T.H.D.A."/>
            <person name="Brescovit A.D."/>
            <person name="Santos A.J."/>
        </authorList>
    </citation>
    <scope>NUCLEOTIDE SEQUENCE [LARGE SCALE GENOMIC DNA]</scope>
</reference>
<dbReference type="Pfam" id="PF07690">
    <property type="entry name" value="MFS_1"/>
    <property type="match status" value="1"/>
</dbReference>
<evidence type="ECO:0000256" key="4">
    <source>
        <dbReference type="ARBA" id="ARBA00023136"/>
    </source>
</evidence>
<evidence type="ECO:0000256" key="1">
    <source>
        <dbReference type="ARBA" id="ARBA00004141"/>
    </source>
</evidence>
<dbReference type="GO" id="GO:0005886">
    <property type="term" value="C:plasma membrane"/>
    <property type="evidence" value="ECO:0007669"/>
    <property type="project" value="TreeGrafter"/>
</dbReference>
<dbReference type="Proteomes" id="UP000054845">
    <property type="component" value="Unassembled WGS sequence"/>
</dbReference>
<comment type="subcellular location">
    <subcellularLocation>
        <location evidence="1">Membrane</location>
        <topology evidence="1">Multi-pass membrane protein</topology>
    </subcellularLocation>
</comment>
<dbReference type="SUPFAM" id="SSF103473">
    <property type="entry name" value="MFS general substrate transporter"/>
    <property type="match status" value="1"/>
</dbReference>
<feature type="transmembrane region" description="Helical" evidence="6">
    <location>
        <begin position="342"/>
        <end position="363"/>
    </location>
</feature>
<evidence type="ECO:0000256" key="5">
    <source>
        <dbReference type="SAM" id="MobiDB-lite"/>
    </source>
</evidence>
<dbReference type="PROSITE" id="PS50850">
    <property type="entry name" value="MFS"/>
    <property type="match status" value="1"/>
</dbReference>
<feature type="region of interest" description="Disordered" evidence="5">
    <location>
        <begin position="1"/>
        <end position="34"/>
    </location>
</feature>
<dbReference type="PRINTS" id="PR01036">
    <property type="entry name" value="TCRTETB"/>
</dbReference>
<feature type="transmembrane region" description="Helical" evidence="6">
    <location>
        <begin position="175"/>
        <end position="193"/>
    </location>
</feature>
<feature type="transmembrane region" description="Helical" evidence="6">
    <location>
        <begin position="272"/>
        <end position="290"/>
    </location>
</feature>
<proteinExistence type="predicted"/>
<dbReference type="CDD" id="cd17502">
    <property type="entry name" value="MFS_Azr1_MDR_like"/>
    <property type="match status" value="1"/>
</dbReference>
<feature type="transmembrane region" description="Helical" evidence="6">
    <location>
        <begin position="383"/>
        <end position="401"/>
    </location>
</feature>
<evidence type="ECO:0000256" key="6">
    <source>
        <dbReference type="SAM" id="Phobius"/>
    </source>
</evidence>
<dbReference type="EMBL" id="CCYA01000278">
    <property type="protein sequence ID" value="CEH16162.1"/>
    <property type="molecule type" value="Genomic_DNA"/>
</dbReference>
<dbReference type="InterPro" id="IPR011701">
    <property type="entry name" value="MFS"/>
</dbReference>
<dbReference type="InterPro" id="IPR020846">
    <property type="entry name" value="MFS_dom"/>
</dbReference>
<evidence type="ECO:0000256" key="3">
    <source>
        <dbReference type="ARBA" id="ARBA00022989"/>
    </source>
</evidence>
<feature type="compositionally biased region" description="Polar residues" evidence="5">
    <location>
        <begin position="1"/>
        <end position="27"/>
    </location>
</feature>
<feature type="compositionally biased region" description="Low complexity" evidence="5">
    <location>
        <begin position="630"/>
        <end position="639"/>
    </location>
</feature>
<feature type="transmembrane region" description="Helical" evidence="6">
    <location>
        <begin position="205"/>
        <end position="224"/>
    </location>
</feature>
<dbReference type="AlphaFoldDB" id="A0A0N7LAC0"/>
<feature type="transmembrane region" description="Helical" evidence="6">
    <location>
        <begin position="539"/>
        <end position="561"/>
    </location>
</feature>
<name>A0A0N7LAC0_9BASI</name>
<evidence type="ECO:0000259" key="7">
    <source>
        <dbReference type="PROSITE" id="PS50850"/>
    </source>
</evidence>
<feature type="transmembrane region" description="Helical" evidence="6">
    <location>
        <begin position="114"/>
        <end position="132"/>
    </location>
</feature>
<feature type="transmembrane region" description="Helical" evidence="6">
    <location>
        <begin position="230"/>
        <end position="252"/>
    </location>
</feature>
<dbReference type="InterPro" id="IPR036259">
    <property type="entry name" value="MFS_trans_sf"/>
</dbReference>
<feature type="transmembrane region" description="Helical" evidence="6">
    <location>
        <begin position="408"/>
        <end position="429"/>
    </location>
</feature>
<feature type="transmembrane region" description="Helical" evidence="6">
    <location>
        <begin position="435"/>
        <end position="461"/>
    </location>
</feature>
<feature type="transmembrane region" description="Helical" evidence="6">
    <location>
        <begin position="74"/>
        <end position="94"/>
    </location>
</feature>
<keyword evidence="3 6" id="KW-1133">Transmembrane helix</keyword>
<dbReference type="PANTHER" id="PTHR23501:SF102">
    <property type="entry name" value="DRUG TRANSPORTER, PUTATIVE (AFU_ORTHOLOGUE AFUA_3G08530)-RELATED"/>
    <property type="match status" value="1"/>
</dbReference>
<dbReference type="GO" id="GO:0022857">
    <property type="term" value="F:transmembrane transporter activity"/>
    <property type="evidence" value="ECO:0007669"/>
    <property type="project" value="InterPro"/>
</dbReference>
<feature type="domain" description="Major facilitator superfamily (MFS) profile" evidence="7">
    <location>
        <begin position="77"/>
        <end position="566"/>
    </location>
</feature>
<evidence type="ECO:0000313" key="9">
    <source>
        <dbReference type="Proteomes" id="UP000054845"/>
    </source>
</evidence>
<feature type="transmembrane region" description="Helical" evidence="6">
    <location>
        <begin position="302"/>
        <end position="321"/>
    </location>
</feature>
<feature type="transmembrane region" description="Helical" evidence="6">
    <location>
        <begin position="144"/>
        <end position="163"/>
    </location>
</feature>
<evidence type="ECO:0000256" key="2">
    <source>
        <dbReference type="ARBA" id="ARBA00022692"/>
    </source>
</evidence>
<sequence>MAASASQSRAHSPTETLAVTSPTTEMATSHEKDGIKEQHACEADANAAELAAQQQESKKHHLESSEHRMVKNNLWLVIPGLMLTVFLAALDQTALSSALPTVVSQVRGGGPSSFTWIASAYLLTATSLIPMWGRLSDIVGRRPLLWVANFFFLFGSIMCGAAQDITWLCVCRGVQGVGGGGIIAMCQIILGDVTPLEKRGVFQGAFGAVWSVASVLGPLIGGALAEKSSWRWIFFINPIIAAFPLIIMWFALKVPFVQKKTARQVWDEFDKLGYGLLLAAVILFLLGFVYAEVEGFNSSRSIGFLATGAALFPIFVGYEFLAERLFPTSRPIFPTRLFKLRTTTLLLIAVAMHGIAFFSSTYYIPFYFQVKGSSPIFSAVEQLPFSLVSGIMSVVSGVVLTKLGRYKPVAVVGLGVFTLGQGLMILIDAEQRKSVVLAVIFVAGLGLGCFFQTPLIGIMAAMPHEEMAAATSAMAMVRSAAGAVGIAVAGAIFNSKVKSGTEGIEGYIAPADPSSDILSISHLQPLALRNAVTVAYCDAIRLIFIVCTPLVGVAFLCTLFVKEYSLQRKVVQEKSKEEVMAAQRELDLEAANGEKSADTRAGAGASGGQGKTTSSDNGHASEDDAIVRQASASDSADSAEQPKQKSAE</sequence>
<accession>A0A0N7LAC0</accession>
<organism evidence="8 9">
    <name type="scientific">Ceraceosorus bombacis</name>
    <dbReference type="NCBI Taxonomy" id="401625"/>
    <lineage>
        <taxon>Eukaryota</taxon>
        <taxon>Fungi</taxon>
        <taxon>Dikarya</taxon>
        <taxon>Basidiomycota</taxon>
        <taxon>Ustilaginomycotina</taxon>
        <taxon>Exobasidiomycetes</taxon>
        <taxon>Ceraceosorales</taxon>
        <taxon>Ceraceosoraceae</taxon>
        <taxon>Ceraceosorus</taxon>
    </lineage>
</organism>
<dbReference type="Gene3D" id="1.20.1250.20">
    <property type="entry name" value="MFS general substrate transporter like domains"/>
    <property type="match status" value="1"/>
</dbReference>
<keyword evidence="2 6" id="KW-0812">Transmembrane</keyword>
<keyword evidence="4 6" id="KW-0472">Membrane</keyword>
<keyword evidence="9" id="KW-1185">Reference proteome</keyword>
<dbReference type="STRING" id="401625.A0A0N7LAC0"/>